<dbReference type="GO" id="GO:0003887">
    <property type="term" value="F:DNA-directed DNA polymerase activity"/>
    <property type="evidence" value="ECO:0007669"/>
    <property type="project" value="UniProtKB-KW"/>
</dbReference>
<dbReference type="InterPro" id="IPR004622">
    <property type="entry name" value="DNA_pol_HolB"/>
</dbReference>
<comment type="catalytic activity">
    <reaction evidence="7">
        <text>DNA(n) + a 2'-deoxyribonucleoside 5'-triphosphate = DNA(n+1) + diphosphate</text>
        <dbReference type="Rhea" id="RHEA:22508"/>
        <dbReference type="Rhea" id="RHEA-COMP:17339"/>
        <dbReference type="Rhea" id="RHEA-COMP:17340"/>
        <dbReference type="ChEBI" id="CHEBI:33019"/>
        <dbReference type="ChEBI" id="CHEBI:61560"/>
        <dbReference type="ChEBI" id="CHEBI:173112"/>
        <dbReference type="EC" id="2.7.7.7"/>
    </reaction>
</comment>
<dbReference type="InterPro" id="IPR015199">
    <property type="entry name" value="DNA_pol_III_delta_C"/>
</dbReference>
<evidence type="ECO:0000256" key="2">
    <source>
        <dbReference type="ARBA" id="ARBA00014363"/>
    </source>
</evidence>
<dbReference type="SUPFAM" id="SSF52540">
    <property type="entry name" value="P-loop containing nucleoside triphosphate hydrolases"/>
    <property type="match status" value="1"/>
</dbReference>
<dbReference type="NCBIfam" id="NF004310">
    <property type="entry name" value="PRK05707.1"/>
    <property type="match status" value="1"/>
</dbReference>
<dbReference type="PANTHER" id="PTHR11669">
    <property type="entry name" value="REPLICATION FACTOR C / DNA POLYMERASE III GAMMA-TAU SUBUNIT"/>
    <property type="match status" value="1"/>
</dbReference>
<dbReference type="GO" id="GO:0003677">
    <property type="term" value="F:DNA binding"/>
    <property type="evidence" value="ECO:0007669"/>
    <property type="project" value="InterPro"/>
</dbReference>
<keyword evidence="5" id="KW-0235">DNA replication</keyword>
<dbReference type="Pfam" id="PF13177">
    <property type="entry name" value="DNA_pol3_delta2"/>
    <property type="match status" value="1"/>
</dbReference>
<dbReference type="GO" id="GO:0006261">
    <property type="term" value="P:DNA-templated DNA replication"/>
    <property type="evidence" value="ECO:0007669"/>
    <property type="project" value="TreeGrafter"/>
</dbReference>
<evidence type="ECO:0000256" key="4">
    <source>
        <dbReference type="ARBA" id="ARBA00022695"/>
    </source>
</evidence>
<dbReference type="Proteomes" id="UP000243518">
    <property type="component" value="Unassembled WGS sequence"/>
</dbReference>
<dbReference type="InterPro" id="IPR027417">
    <property type="entry name" value="P-loop_NTPase"/>
</dbReference>
<dbReference type="Gene3D" id="3.40.50.300">
    <property type="entry name" value="P-loop containing nucleotide triphosphate hydrolases"/>
    <property type="match status" value="1"/>
</dbReference>
<dbReference type="InterPro" id="IPR050238">
    <property type="entry name" value="DNA_Rep/Repair_Clamp_Loader"/>
</dbReference>
<proteinExistence type="predicted"/>
<organism evidence="9 10">
    <name type="scientific">Halopseudomonas aestusnigri</name>
    <dbReference type="NCBI Taxonomy" id="857252"/>
    <lineage>
        <taxon>Bacteria</taxon>
        <taxon>Pseudomonadati</taxon>
        <taxon>Pseudomonadota</taxon>
        <taxon>Gammaproteobacteria</taxon>
        <taxon>Pseudomonadales</taxon>
        <taxon>Pseudomonadaceae</taxon>
        <taxon>Halopseudomonas</taxon>
    </lineage>
</organism>
<dbReference type="PANTHER" id="PTHR11669:SF8">
    <property type="entry name" value="DNA POLYMERASE III SUBUNIT DELTA"/>
    <property type="match status" value="1"/>
</dbReference>
<gene>
    <name evidence="9" type="ORF">SAMN05216586_103295</name>
</gene>
<dbReference type="RefSeq" id="WP_235005755.1">
    <property type="nucleotide sequence ID" value="NZ_FNVE01000003.1"/>
</dbReference>
<comment type="caution">
    <text evidence="9">The sequence shown here is derived from an EMBL/GenBank/DDBJ whole genome shotgun (WGS) entry which is preliminary data.</text>
</comment>
<evidence type="ECO:0000313" key="9">
    <source>
        <dbReference type="EMBL" id="SEG12953.1"/>
    </source>
</evidence>
<dbReference type="SUPFAM" id="SSF48019">
    <property type="entry name" value="post-AAA+ oligomerization domain-like"/>
    <property type="match status" value="1"/>
</dbReference>
<dbReference type="AlphaFoldDB" id="A0AAQ1G7J0"/>
<evidence type="ECO:0000256" key="1">
    <source>
        <dbReference type="ARBA" id="ARBA00012417"/>
    </source>
</evidence>
<dbReference type="Pfam" id="PF09115">
    <property type="entry name" value="DNApol3-delta_C"/>
    <property type="match status" value="1"/>
</dbReference>
<dbReference type="InterPro" id="IPR008921">
    <property type="entry name" value="DNA_pol3_clamp-load_cplx_C"/>
</dbReference>
<dbReference type="GO" id="GO:0008408">
    <property type="term" value="F:3'-5' exonuclease activity"/>
    <property type="evidence" value="ECO:0007669"/>
    <property type="project" value="InterPro"/>
</dbReference>
<dbReference type="GO" id="GO:0009360">
    <property type="term" value="C:DNA polymerase III complex"/>
    <property type="evidence" value="ECO:0007669"/>
    <property type="project" value="InterPro"/>
</dbReference>
<keyword evidence="3" id="KW-0808">Transferase</keyword>
<evidence type="ECO:0000256" key="3">
    <source>
        <dbReference type="ARBA" id="ARBA00022679"/>
    </source>
</evidence>
<dbReference type="EC" id="2.7.7.7" evidence="1"/>
<dbReference type="NCBIfam" id="TIGR00678">
    <property type="entry name" value="holB"/>
    <property type="match status" value="1"/>
</dbReference>
<dbReference type="EMBL" id="FNVE01000003">
    <property type="protein sequence ID" value="SEG12953.1"/>
    <property type="molecule type" value="Genomic_DNA"/>
</dbReference>
<name>A0AAQ1G7J0_9GAMM</name>
<protein>
    <recommendedName>
        <fullName evidence="2">DNA polymerase III subunit delta'</fullName>
        <ecNumber evidence="1">2.7.7.7</ecNumber>
    </recommendedName>
</protein>
<reference evidence="9 10" key="1">
    <citation type="submission" date="2016-10" db="EMBL/GenBank/DDBJ databases">
        <authorList>
            <person name="Varghese N."/>
            <person name="Submissions S."/>
        </authorList>
    </citation>
    <scope>NUCLEOTIDE SEQUENCE [LARGE SCALE GENOMIC DNA]</scope>
    <source>
        <strain evidence="9 10">CECT 8317</strain>
    </source>
</reference>
<accession>A0AAQ1G7J0</accession>
<keyword evidence="10" id="KW-1185">Reference proteome</keyword>
<evidence type="ECO:0000259" key="8">
    <source>
        <dbReference type="Pfam" id="PF09115"/>
    </source>
</evidence>
<dbReference type="Gene3D" id="1.20.272.10">
    <property type="match status" value="1"/>
</dbReference>
<evidence type="ECO:0000256" key="6">
    <source>
        <dbReference type="ARBA" id="ARBA00022932"/>
    </source>
</evidence>
<evidence type="ECO:0000313" key="10">
    <source>
        <dbReference type="Proteomes" id="UP000243518"/>
    </source>
</evidence>
<evidence type="ECO:0000256" key="5">
    <source>
        <dbReference type="ARBA" id="ARBA00022705"/>
    </source>
</evidence>
<keyword evidence="4" id="KW-0548">Nucleotidyltransferase</keyword>
<evidence type="ECO:0000256" key="7">
    <source>
        <dbReference type="ARBA" id="ARBA00049244"/>
    </source>
</evidence>
<sequence>MLEQARTPLPWHEPLWAALAAQQQFAHAYLFCGPAGAGKRRFAAAFAGWLMCDQPGPQGPCQQCRSCLLRQAGSHPDLLLIEPEEEGKAIRVDAIRQLVGFINQTAQQGGRKVVVLHPAEAMNQNAANALLKSLEEPTAETYLLLISDQPSRLLPTIRSRCRVQPLGLPGLQRAQDWLGAELPDVDDSQRTLLLQMAMGAPLRALDLHQQGAVAQREKVVDGVKALLKGQISAPRLAEQWNSIALDLLLDWFAAWTLELLKLNQGAQETASSADMDKVLGYLASRIQASELLDWQDWLLQHRRQFDNKANLNRQLFLEKLLARWKMLAERR</sequence>
<feature type="domain" description="DNA polymerase III delta subunit C-terminal" evidence="8">
    <location>
        <begin position="212"/>
        <end position="325"/>
    </location>
</feature>
<keyword evidence="6" id="KW-0239">DNA-directed DNA polymerase</keyword>